<dbReference type="PANTHER" id="PTHR35561:SF1">
    <property type="entry name" value="RNA 2',3'-CYCLIC PHOSPHODIESTERASE"/>
    <property type="match status" value="1"/>
</dbReference>
<keyword evidence="1 2" id="KW-0378">Hydrolase</keyword>
<dbReference type="EMBL" id="BROH01000007">
    <property type="protein sequence ID" value="GKY88666.1"/>
    <property type="molecule type" value="Genomic_DNA"/>
</dbReference>
<dbReference type="PANTHER" id="PTHR35561">
    <property type="entry name" value="RNA 2',3'-CYCLIC PHOSPHODIESTERASE"/>
    <property type="match status" value="1"/>
</dbReference>
<dbReference type="InterPro" id="IPR009097">
    <property type="entry name" value="Cyclic_Pdiesterase"/>
</dbReference>
<dbReference type="InterPro" id="IPR004175">
    <property type="entry name" value="RNA_CPDase"/>
</dbReference>
<dbReference type="Pfam" id="PF13563">
    <property type="entry name" value="2_5_RNA_ligase2"/>
    <property type="match status" value="1"/>
</dbReference>
<feature type="short sequence motif" description="HXTX 1" evidence="2">
    <location>
        <begin position="36"/>
        <end position="39"/>
    </location>
</feature>
<dbReference type="Proteomes" id="UP001144205">
    <property type="component" value="Unassembled WGS sequence"/>
</dbReference>
<dbReference type="RefSeq" id="WP_281842703.1">
    <property type="nucleotide sequence ID" value="NZ_BROH01000007.1"/>
</dbReference>
<dbReference type="SUPFAM" id="SSF55144">
    <property type="entry name" value="LigT-like"/>
    <property type="match status" value="1"/>
</dbReference>
<feature type="active site" description="Proton donor" evidence="2">
    <location>
        <position position="36"/>
    </location>
</feature>
<evidence type="ECO:0000256" key="2">
    <source>
        <dbReference type="HAMAP-Rule" id="MF_01940"/>
    </source>
</evidence>
<name>A0ABQ5LUM0_9RHOB</name>
<evidence type="ECO:0000313" key="4">
    <source>
        <dbReference type="Proteomes" id="UP001144205"/>
    </source>
</evidence>
<feature type="active site" description="Proton acceptor" evidence="2">
    <location>
        <position position="118"/>
    </location>
</feature>
<comment type="caution">
    <text evidence="3">The sequence shown here is derived from an EMBL/GenBank/DDBJ whole genome shotgun (WGS) entry which is preliminary data.</text>
</comment>
<sequence>MRAFLALDLPEAALAPIARLQAGLVVGKPVPEDNLHLTLAFLGDINDMQAAEIAGALSVLHLPPLELTLTGLDLFGGRRPSVLFVRAQAAGLEALHDKAARLAREAGVTLPRERFRPHVTIARFAREMTAKDQQKLGEFLALNATFALPPLPVATLTLYRSHLRHEGAIHEALAEATLGR</sequence>
<evidence type="ECO:0000313" key="3">
    <source>
        <dbReference type="EMBL" id="GKY88666.1"/>
    </source>
</evidence>
<protein>
    <recommendedName>
        <fullName evidence="2">RNA 2',3'-cyclic phosphodiesterase</fullName>
        <shortName evidence="2">RNA 2',3'-CPDase</shortName>
        <ecNumber evidence="2">3.1.4.58</ecNumber>
    </recommendedName>
</protein>
<keyword evidence="4" id="KW-1185">Reference proteome</keyword>
<proteinExistence type="inferred from homology"/>
<accession>A0ABQ5LUM0</accession>
<comment type="catalytic activity">
    <reaction evidence="2">
        <text>a 3'-end 2',3'-cyclophospho-ribonucleotide-RNA + H2O = a 3'-end 2'-phospho-ribonucleotide-RNA + H(+)</text>
        <dbReference type="Rhea" id="RHEA:11828"/>
        <dbReference type="Rhea" id="RHEA-COMP:10464"/>
        <dbReference type="Rhea" id="RHEA-COMP:17353"/>
        <dbReference type="ChEBI" id="CHEBI:15377"/>
        <dbReference type="ChEBI" id="CHEBI:15378"/>
        <dbReference type="ChEBI" id="CHEBI:83064"/>
        <dbReference type="ChEBI" id="CHEBI:173113"/>
        <dbReference type="EC" id="3.1.4.58"/>
    </reaction>
</comment>
<reference evidence="3" key="1">
    <citation type="journal article" date="2023" name="Int. J. Syst. Evol. Microbiol.">
        <title>Sinisalibacter aestuarii sp. nov., isolated from estuarine sediment of the Arakawa River.</title>
        <authorList>
            <person name="Arafat S.T."/>
            <person name="Hirano S."/>
            <person name="Sato A."/>
            <person name="Takeuchi K."/>
            <person name="Yasuda T."/>
            <person name="Terahara T."/>
            <person name="Hamada M."/>
            <person name="Kobayashi T."/>
        </authorList>
    </citation>
    <scope>NUCLEOTIDE SEQUENCE</scope>
    <source>
        <strain evidence="3">B-399</strain>
    </source>
</reference>
<dbReference type="EC" id="3.1.4.58" evidence="2"/>
<evidence type="ECO:0000256" key="1">
    <source>
        <dbReference type="ARBA" id="ARBA00022801"/>
    </source>
</evidence>
<comment type="function">
    <text evidence="2">Hydrolyzes RNA 2',3'-cyclic phosphodiester to an RNA 2'-phosphomonoester.</text>
</comment>
<organism evidence="3 4">
    <name type="scientific">Sinisalibacter aestuarii</name>
    <dbReference type="NCBI Taxonomy" id="2949426"/>
    <lineage>
        <taxon>Bacteria</taxon>
        <taxon>Pseudomonadati</taxon>
        <taxon>Pseudomonadota</taxon>
        <taxon>Alphaproteobacteria</taxon>
        <taxon>Rhodobacterales</taxon>
        <taxon>Roseobacteraceae</taxon>
        <taxon>Sinisalibacter</taxon>
    </lineage>
</organism>
<gene>
    <name evidence="3" type="ORF">STA1M1_25350</name>
</gene>
<dbReference type="NCBIfam" id="TIGR02258">
    <property type="entry name" value="2_5_ligase"/>
    <property type="match status" value="1"/>
</dbReference>
<dbReference type="Gene3D" id="3.90.1140.10">
    <property type="entry name" value="Cyclic phosphodiesterase"/>
    <property type="match status" value="1"/>
</dbReference>
<dbReference type="HAMAP" id="MF_01940">
    <property type="entry name" value="RNA_CPDase"/>
    <property type="match status" value="1"/>
</dbReference>
<feature type="short sequence motif" description="HXTX 2" evidence="2">
    <location>
        <begin position="118"/>
        <end position="121"/>
    </location>
</feature>
<comment type="similarity">
    <text evidence="2">Belongs to the 2H phosphoesterase superfamily. ThpR family.</text>
</comment>